<dbReference type="RefSeq" id="WP_213540608.1">
    <property type="nucleotide sequence ID" value="NZ_AP023418.1"/>
</dbReference>
<evidence type="ECO:0000313" key="3">
    <source>
        <dbReference type="EMBL" id="BCK81981.1"/>
    </source>
</evidence>
<dbReference type="Proteomes" id="UP000681035">
    <property type="component" value="Chromosome"/>
</dbReference>
<reference evidence="3" key="1">
    <citation type="submission" date="2020-09" db="EMBL/GenBank/DDBJ databases">
        <title>New species isolated from human feces.</title>
        <authorList>
            <person name="Kitahara M."/>
            <person name="Shigeno Y."/>
            <person name="Shime M."/>
            <person name="Matsumoto Y."/>
            <person name="Nakamura S."/>
            <person name="Motooka D."/>
            <person name="Fukuoka S."/>
            <person name="Nishikawa H."/>
            <person name="Benno Y."/>
        </authorList>
    </citation>
    <scope>NUCLEOTIDE SEQUENCE</scope>
    <source>
        <strain evidence="3">MM50</strain>
    </source>
</reference>
<dbReference type="AlphaFoldDB" id="A0A810Q8Z1"/>
<feature type="transmembrane region" description="Helical" evidence="2">
    <location>
        <begin position="108"/>
        <end position="130"/>
    </location>
</feature>
<keyword evidence="2" id="KW-0812">Transmembrane</keyword>
<keyword evidence="2" id="KW-0472">Membrane</keyword>
<dbReference type="Pfam" id="PF09997">
    <property type="entry name" value="DUF2238"/>
    <property type="match status" value="1"/>
</dbReference>
<protein>
    <submittedName>
        <fullName evidence="3">Uncharacterized protein</fullName>
    </submittedName>
</protein>
<feature type="transmembrane region" description="Helical" evidence="2">
    <location>
        <begin position="50"/>
        <end position="67"/>
    </location>
</feature>
<feature type="region of interest" description="Disordered" evidence="1">
    <location>
        <begin position="265"/>
        <end position="285"/>
    </location>
</feature>
<keyword evidence="2" id="KW-1133">Transmembrane helix</keyword>
<feature type="transmembrane region" description="Helical" evidence="2">
    <location>
        <begin position="229"/>
        <end position="247"/>
    </location>
</feature>
<feature type="transmembrane region" description="Helical" evidence="2">
    <location>
        <begin position="23"/>
        <end position="44"/>
    </location>
</feature>
<gene>
    <name evidence="3" type="ORF">MM50RIKEN_17440</name>
</gene>
<organism evidence="3 4">
    <name type="scientific">Vescimonas coprocola</name>
    <dbReference type="NCBI Taxonomy" id="2714355"/>
    <lineage>
        <taxon>Bacteria</taxon>
        <taxon>Bacillati</taxon>
        <taxon>Bacillota</taxon>
        <taxon>Clostridia</taxon>
        <taxon>Eubacteriales</taxon>
        <taxon>Oscillospiraceae</taxon>
        <taxon>Vescimonas</taxon>
    </lineage>
</organism>
<accession>A0A810Q8Z1</accession>
<feature type="transmembrane region" description="Helical" evidence="2">
    <location>
        <begin position="142"/>
        <end position="162"/>
    </location>
</feature>
<feature type="transmembrane region" description="Helical" evidence="2">
    <location>
        <begin position="79"/>
        <end position="102"/>
    </location>
</feature>
<evidence type="ECO:0000256" key="2">
    <source>
        <dbReference type="SAM" id="Phobius"/>
    </source>
</evidence>
<keyword evidence="4" id="KW-1185">Reference proteome</keyword>
<sequence>MKKTPKPRDTVQRLKETIHKQPAVFAVYVALRLIVLAELVMSIIRGEYESAFICLLVLALFILPFFIQQNFGIQLPSVLEIIILLFIFAAEILGELECYFITYPNWDSMLHTTTGFLCAATGFALIDILNRNSRIKFQLSPVYVALAAFCFSMTVGVLWEFFEFGMDRVFHLDMQKDTVVQSITSVMLDPTNSNTPITIDGIHSVAVNGTDLGFDGYLDIGLYDTMEDLFVNFIGAVIFSVIGYFYIKHRGKGKLAQAFIPTLSEDEDKETSLPEGDPGAPPESE</sequence>
<evidence type="ECO:0000256" key="1">
    <source>
        <dbReference type="SAM" id="MobiDB-lite"/>
    </source>
</evidence>
<evidence type="ECO:0000313" key="4">
    <source>
        <dbReference type="Proteomes" id="UP000681035"/>
    </source>
</evidence>
<name>A0A810Q8Z1_9FIRM</name>
<dbReference type="InterPro" id="IPR014509">
    <property type="entry name" value="YjdF-like"/>
</dbReference>
<dbReference type="EMBL" id="AP023418">
    <property type="protein sequence ID" value="BCK81981.1"/>
    <property type="molecule type" value="Genomic_DNA"/>
</dbReference>
<proteinExistence type="predicted"/>
<dbReference type="KEGG" id="vcop:MM50RIKEN_17440"/>